<proteinExistence type="predicted"/>
<comment type="caution">
    <text evidence="2">The sequence shown here is derived from an EMBL/GenBank/DDBJ whole genome shotgun (WGS) entry which is preliminary data.</text>
</comment>
<dbReference type="Gene3D" id="1.20.120.450">
    <property type="entry name" value="dinb family like domain"/>
    <property type="match status" value="1"/>
</dbReference>
<accession>A0A934K6V1</accession>
<dbReference type="SUPFAM" id="SSF109854">
    <property type="entry name" value="DinB/YfiT-like putative metalloenzymes"/>
    <property type="match status" value="1"/>
</dbReference>
<dbReference type="InterPro" id="IPR034660">
    <property type="entry name" value="DinB/YfiT-like"/>
</dbReference>
<dbReference type="InterPro" id="IPR012550">
    <property type="entry name" value="DUF1706"/>
</dbReference>
<keyword evidence="3" id="KW-1185">Reference proteome</keyword>
<dbReference type="AlphaFoldDB" id="A0A934K6V1"/>
<dbReference type="RefSeq" id="WP_338199798.1">
    <property type="nucleotide sequence ID" value="NZ_JAEKNR010000064.1"/>
</dbReference>
<feature type="region of interest" description="Disordered" evidence="1">
    <location>
        <begin position="120"/>
        <end position="142"/>
    </location>
</feature>
<evidence type="ECO:0000256" key="1">
    <source>
        <dbReference type="SAM" id="MobiDB-lite"/>
    </source>
</evidence>
<sequence length="170" mass="18948">MTMTRVETLDRIERSWQALDDLAGGLDSDRLQTPVSDGWTVKDHLIHLAAWEDSLLALLESRDRAAAMGAPGLEEAGTDAINAAVHVQHRDDAPEEAVSGFRESHRRLLDRLGQLSDEDLSRPYSYYQPDADGPEEPSPVSGWIAGNTFEHYEEHLAYIRAALERAPDSR</sequence>
<dbReference type="Proteomes" id="UP000612893">
    <property type="component" value="Unassembled WGS sequence"/>
</dbReference>
<reference evidence="2" key="1">
    <citation type="submission" date="2020-10" db="EMBL/GenBank/DDBJ databases">
        <title>Ca. Dormibacterota MAGs.</title>
        <authorList>
            <person name="Montgomery K."/>
        </authorList>
    </citation>
    <scope>NUCLEOTIDE SEQUENCE [LARGE SCALE GENOMIC DNA]</scope>
    <source>
        <strain evidence="2">SC8812_S17_10</strain>
    </source>
</reference>
<protein>
    <submittedName>
        <fullName evidence="2">ClbS/DfsB family four-helix bundle protein</fullName>
    </submittedName>
</protein>
<evidence type="ECO:0000313" key="2">
    <source>
        <dbReference type="EMBL" id="MBJ7597511.1"/>
    </source>
</evidence>
<dbReference type="Pfam" id="PF08020">
    <property type="entry name" value="DUF1706"/>
    <property type="match status" value="1"/>
</dbReference>
<dbReference type="EMBL" id="JAEKNR010000064">
    <property type="protein sequence ID" value="MBJ7597511.1"/>
    <property type="molecule type" value="Genomic_DNA"/>
</dbReference>
<gene>
    <name evidence="2" type="ORF">JF922_05425</name>
</gene>
<name>A0A934K6V1_9BACT</name>
<evidence type="ECO:0000313" key="3">
    <source>
        <dbReference type="Proteomes" id="UP000612893"/>
    </source>
</evidence>
<organism evidence="2 3">
    <name type="scientific">Candidatus Nephthysia bennettiae</name>
    <dbReference type="NCBI Taxonomy" id="3127016"/>
    <lineage>
        <taxon>Bacteria</taxon>
        <taxon>Bacillati</taxon>
        <taxon>Candidatus Dormiibacterota</taxon>
        <taxon>Candidatus Dormibacteria</taxon>
        <taxon>Candidatus Dormibacterales</taxon>
        <taxon>Candidatus Dormibacteraceae</taxon>
        <taxon>Candidatus Nephthysia</taxon>
    </lineage>
</organism>